<dbReference type="NCBIfam" id="TIGR00121">
    <property type="entry name" value="birA_ligase"/>
    <property type="match status" value="1"/>
</dbReference>
<feature type="binding site" evidence="6">
    <location>
        <position position="111"/>
    </location>
    <ligand>
        <name>biotin</name>
        <dbReference type="ChEBI" id="CHEBI:57586"/>
    </ligand>
</feature>
<feature type="DNA-binding region" description="H-T-H motif" evidence="6">
    <location>
        <begin position="18"/>
        <end position="37"/>
    </location>
</feature>
<dbReference type="InterPro" id="IPR004143">
    <property type="entry name" value="BPL_LPL_catalytic"/>
</dbReference>
<dbReference type="SUPFAM" id="SSF46785">
    <property type="entry name" value="Winged helix' DNA-binding domain"/>
    <property type="match status" value="1"/>
</dbReference>
<comment type="caution">
    <text evidence="8">The sequence shown here is derived from an EMBL/GenBank/DDBJ whole genome shotgun (WGS) entry which is preliminary data.</text>
</comment>
<evidence type="ECO:0000256" key="1">
    <source>
        <dbReference type="ARBA" id="ARBA00022598"/>
    </source>
</evidence>
<dbReference type="GO" id="GO:0003677">
    <property type="term" value="F:DNA binding"/>
    <property type="evidence" value="ECO:0007669"/>
    <property type="project" value="UniProtKB-UniRule"/>
</dbReference>
<dbReference type="PROSITE" id="PS00519">
    <property type="entry name" value="HTH_ASNC_1"/>
    <property type="match status" value="1"/>
</dbReference>
<comment type="similarity">
    <text evidence="6">Belongs to the biotin--protein ligase family.</text>
</comment>
<evidence type="ECO:0000256" key="2">
    <source>
        <dbReference type="ARBA" id="ARBA00022741"/>
    </source>
</evidence>
<organism evidence="8 9">
    <name type="scientific">Oceanospirillum linum</name>
    <dbReference type="NCBI Taxonomy" id="966"/>
    <lineage>
        <taxon>Bacteria</taxon>
        <taxon>Pseudomonadati</taxon>
        <taxon>Pseudomonadota</taxon>
        <taxon>Gammaproteobacteria</taxon>
        <taxon>Oceanospirillales</taxon>
        <taxon>Oceanospirillaceae</taxon>
        <taxon>Oceanospirillum</taxon>
    </lineage>
</organism>
<dbReference type="InterPro" id="IPR036390">
    <property type="entry name" value="WH_DNA-bd_sf"/>
</dbReference>
<dbReference type="InterPro" id="IPR011991">
    <property type="entry name" value="ArsR-like_HTH"/>
</dbReference>
<dbReference type="InterPro" id="IPR004408">
    <property type="entry name" value="Biotin_CoA_COase_ligase"/>
</dbReference>
<keyword evidence="6" id="KW-0238">DNA-binding</keyword>
<reference evidence="8" key="1">
    <citation type="submission" date="2017-02" db="EMBL/GenBank/DDBJ databases">
        <title>Draft Genome Sequence of the Salt Water Bacterium Oceanospirillum linum ATCC 11336.</title>
        <authorList>
            <person name="Trachtenberg A.M."/>
            <person name="Carney J.G."/>
            <person name="Linnane J.D."/>
            <person name="Rheaume B.A."/>
            <person name="Pitts N.L."/>
            <person name="Mykles D.L."/>
            <person name="Maclea K.S."/>
        </authorList>
    </citation>
    <scope>NUCLEOTIDE SEQUENCE [LARGE SCALE GENOMIC DNA]</scope>
    <source>
        <strain evidence="8">ATCC 11336</strain>
    </source>
</reference>
<keyword evidence="3 6" id="KW-0067">ATP-binding</keyword>
<keyword evidence="6" id="KW-0804">Transcription</keyword>
<keyword evidence="4 6" id="KW-0092">Biotin</keyword>
<keyword evidence="6" id="KW-0805">Transcription regulation</keyword>
<sequence length="318" mass="34606">MDNSDLINYFSDGEWHSGVQLAELLGVSRAAIWKRIQKLEAIGLRIEREQSKGYRLKYSFDPLDKALIKADGLDVQLNAITGSTNTDAQDAVVEKKGQWPDNFSVVLAEQQTAGRGRRGRNWLSPYGANLYMSCAAALPVGAASLETLSLEVGISVAQVLEARGVADVKVKWPNDVYADGSKLAGILIEVDGDLSSQCNVVIGIGINFTNSSLPQEGIDQPFTAVDQYTDVRREEVATALIRSIYERLDQIVLGKASDLLSEWERYDFLAGKPVTVFLGALEIEGVAEGLDGRGNIQVRLRDGTLRTFAGGEVSVRAK</sequence>
<keyword evidence="6" id="KW-0678">Repressor</keyword>
<feature type="domain" description="BPL/LPL catalytic" evidence="7">
    <location>
        <begin position="76"/>
        <end position="252"/>
    </location>
</feature>
<dbReference type="Pfam" id="PF02237">
    <property type="entry name" value="BPL_C"/>
    <property type="match status" value="1"/>
</dbReference>
<dbReference type="SUPFAM" id="SSF50037">
    <property type="entry name" value="C-terminal domain of transcriptional repressors"/>
    <property type="match status" value="1"/>
</dbReference>
<dbReference type="PANTHER" id="PTHR12835">
    <property type="entry name" value="BIOTIN PROTEIN LIGASE"/>
    <property type="match status" value="1"/>
</dbReference>
<proteinExistence type="inferred from homology"/>
<evidence type="ECO:0000256" key="5">
    <source>
        <dbReference type="ARBA" id="ARBA00047846"/>
    </source>
</evidence>
<keyword evidence="1 6" id="KW-0436">Ligase</keyword>
<dbReference type="GO" id="GO:0004077">
    <property type="term" value="F:biotin--[biotin carboxyl-carrier protein] ligase activity"/>
    <property type="evidence" value="ECO:0007669"/>
    <property type="project" value="UniProtKB-UniRule"/>
</dbReference>
<dbReference type="PROSITE" id="PS51733">
    <property type="entry name" value="BPL_LPL_CATALYTIC"/>
    <property type="match status" value="1"/>
</dbReference>
<evidence type="ECO:0000313" key="8">
    <source>
        <dbReference type="EMBL" id="OOV86030.1"/>
    </source>
</evidence>
<dbReference type="CDD" id="cd00090">
    <property type="entry name" value="HTH_ARSR"/>
    <property type="match status" value="1"/>
</dbReference>
<dbReference type="PANTHER" id="PTHR12835:SF5">
    <property type="entry name" value="BIOTIN--PROTEIN LIGASE"/>
    <property type="match status" value="1"/>
</dbReference>
<dbReference type="Proteomes" id="UP000190064">
    <property type="component" value="Unassembled WGS sequence"/>
</dbReference>
<dbReference type="Gene3D" id="3.30.930.10">
    <property type="entry name" value="Bira Bifunctional Protein, Domain 2"/>
    <property type="match status" value="1"/>
</dbReference>
<dbReference type="AlphaFoldDB" id="A0A1T1H8H6"/>
<dbReference type="InterPro" id="IPR036388">
    <property type="entry name" value="WH-like_DNA-bd_sf"/>
</dbReference>
<accession>A0A1T1H8H6</accession>
<dbReference type="EMBL" id="MTSD02000009">
    <property type="protein sequence ID" value="OOV86030.1"/>
    <property type="molecule type" value="Genomic_DNA"/>
</dbReference>
<dbReference type="SUPFAM" id="SSF55681">
    <property type="entry name" value="Class II aaRS and biotin synthetases"/>
    <property type="match status" value="1"/>
</dbReference>
<evidence type="ECO:0000259" key="7">
    <source>
        <dbReference type="PROSITE" id="PS51733"/>
    </source>
</evidence>
<dbReference type="Pfam" id="PF03099">
    <property type="entry name" value="BPL_LplA_LipB"/>
    <property type="match status" value="1"/>
</dbReference>
<protein>
    <recommendedName>
        <fullName evidence="6">Bifunctional ligase/repressor BirA</fullName>
    </recommendedName>
    <alternativeName>
        <fullName evidence="6">Biotin operon repressor</fullName>
    </alternativeName>
    <alternativeName>
        <fullName evidence="6">Biotin--[acetyl-CoA-carboxylase] ligase</fullName>
        <ecNumber evidence="6">6.3.4.15</ecNumber>
    </alternativeName>
    <alternativeName>
        <fullName evidence="6">Biotin--protein ligase</fullName>
    </alternativeName>
    <alternativeName>
        <fullName evidence="6">Biotin-[acetyl-CoA carboxylase] synthetase</fullName>
    </alternativeName>
</protein>
<evidence type="ECO:0000256" key="4">
    <source>
        <dbReference type="ARBA" id="ARBA00023267"/>
    </source>
</evidence>
<gene>
    <name evidence="6" type="primary">birA</name>
    <name evidence="8" type="ORF">BTA35_0214900</name>
</gene>
<comment type="function">
    <text evidence="6">Acts both as a biotin--[acetyl-CoA-carboxylase] ligase and a biotin-operon repressor. In the presence of ATP, BirA activates biotin to form the BirA-biotinyl-5'-adenylate (BirA-bio-5'-AMP or holoBirA) complex. HoloBirA can either transfer the biotinyl moiety to the biotin carboxyl carrier protein (BCCP) subunit of acetyl-CoA carboxylase, or bind to the biotin operator site and inhibit transcription of the operon.</text>
</comment>
<keyword evidence="9" id="KW-1185">Reference proteome</keyword>
<dbReference type="InterPro" id="IPR008988">
    <property type="entry name" value="Transcriptional_repressor_C"/>
</dbReference>
<keyword evidence="2 6" id="KW-0547">Nucleotide-binding</keyword>
<comment type="catalytic activity">
    <reaction evidence="5 6">
        <text>biotin + L-lysyl-[protein] + ATP = N(6)-biotinyl-L-lysyl-[protein] + AMP + diphosphate + H(+)</text>
        <dbReference type="Rhea" id="RHEA:11756"/>
        <dbReference type="Rhea" id="RHEA-COMP:9752"/>
        <dbReference type="Rhea" id="RHEA-COMP:10505"/>
        <dbReference type="ChEBI" id="CHEBI:15378"/>
        <dbReference type="ChEBI" id="CHEBI:29969"/>
        <dbReference type="ChEBI" id="CHEBI:30616"/>
        <dbReference type="ChEBI" id="CHEBI:33019"/>
        <dbReference type="ChEBI" id="CHEBI:57586"/>
        <dbReference type="ChEBI" id="CHEBI:83144"/>
        <dbReference type="ChEBI" id="CHEBI:456215"/>
        <dbReference type="EC" id="6.3.4.15"/>
    </reaction>
</comment>
<dbReference type="GO" id="GO:0005737">
    <property type="term" value="C:cytoplasm"/>
    <property type="evidence" value="ECO:0007669"/>
    <property type="project" value="TreeGrafter"/>
</dbReference>
<dbReference type="EC" id="6.3.4.15" evidence="6"/>
<feature type="binding site" evidence="6">
    <location>
        <position position="182"/>
    </location>
    <ligand>
        <name>biotin</name>
        <dbReference type="ChEBI" id="CHEBI:57586"/>
    </ligand>
</feature>
<dbReference type="InterPro" id="IPR019885">
    <property type="entry name" value="Tscrpt_reg_HTH_AsnC-type_CS"/>
</dbReference>
<dbReference type="CDD" id="cd16442">
    <property type="entry name" value="BPL"/>
    <property type="match status" value="1"/>
</dbReference>
<dbReference type="Pfam" id="PF08279">
    <property type="entry name" value="HTH_11"/>
    <property type="match status" value="1"/>
</dbReference>
<feature type="binding site" evidence="6">
    <location>
        <begin position="83"/>
        <end position="85"/>
    </location>
    <ligand>
        <name>biotin</name>
        <dbReference type="ChEBI" id="CHEBI:57586"/>
    </ligand>
</feature>
<dbReference type="Gene3D" id="1.10.10.10">
    <property type="entry name" value="Winged helix-like DNA-binding domain superfamily/Winged helix DNA-binding domain"/>
    <property type="match status" value="1"/>
</dbReference>
<dbReference type="Gene3D" id="2.30.30.100">
    <property type="match status" value="1"/>
</dbReference>
<dbReference type="InterPro" id="IPR045864">
    <property type="entry name" value="aa-tRNA-synth_II/BPL/LPL"/>
</dbReference>
<dbReference type="InterPro" id="IPR003142">
    <property type="entry name" value="BPL_C"/>
</dbReference>
<dbReference type="HAMAP" id="MF_00978">
    <property type="entry name" value="Bifunct_BirA"/>
    <property type="match status" value="1"/>
</dbReference>
<evidence type="ECO:0000256" key="3">
    <source>
        <dbReference type="ARBA" id="ARBA00022840"/>
    </source>
</evidence>
<dbReference type="STRING" id="966.BTA35_0214900"/>
<dbReference type="GO" id="GO:0006355">
    <property type="term" value="P:regulation of DNA-templated transcription"/>
    <property type="evidence" value="ECO:0007669"/>
    <property type="project" value="UniProtKB-UniRule"/>
</dbReference>
<dbReference type="RefSeq" id="WP_078320614.1">
    <property type="nucleotide sequence ID" value="NZ_FXTS01000010.1"/>
</dbReference>
<name>A0A1T1H8H6_OCELI</name>
<evidence type="ECO:0000313" key="9">
    <source>
        <dbReference type="Proteomes" id="UP000190064"/>
    </source>
</evidence>
<dbReference type="GO" id="GO:0005524">
    <property type="term" value="F:ATP binding"/>
    <property type="evidence" value="ECO:0007669"/>
    <property type="project" value="UniProtKB-UniRule"/>
</dbReference>
<feature type="binding site" evidence="6">
    <location>
        <begin position="115"/>
        <end position="117"/>
    </location>
    <ligand>
        <name>biotin</name>
        <dbReference type="ChEBI" id="CHEBI:57586"/>
    </ligand>
</feature>
<dbReference type="InterPro" id="IPR030855">
    <property type="entry name" value="Bifunct_BirA"/>
</dbReference>
<evidence type="ECO:0000256" key="6">
    <source>
        <dbReference type="HAMAP-Rule" id="MF_00978"/>
    </source>
</evidence>
<dbReference type="InterPro" id="IPR013196">
    <property type="entry name" value="HTH_11"/>
</dbReference>